<dbReference type="InterPro" id="IPR032350">
    <property type="entry name" value="Nbr1_FW"/>
</dbReference>
<evidence type="ECO:0000313" key="3">
    <source>
        <dbReference type="EMBL" id="WSE29380.1"/>
    </source>
</evidence>
<dbReference type="RefSeq" id="WP_326568343.1">
    <property type="nucleotide sequence ID" value="NZ_CP142149.1"/>
</dbReference>
<dbReference type="Pfam" id="PF13560">
    <property type="entry name" value="HTH_31"/>
    <property type="match status" value="1"/>
</dbReference>
<dbReference type="InterPro" id="IPR013783">
    <property type="entry name" value="Ig-like_fold"/>
</dbReference>
<gene>
    <name evidence="3" type="ORF">VSH64_42350</name>
</gene>
<proteinExistence type="predicted"/>
<protein>
    <submittedName>
        <fullName evidence="3">NBR1-Ig-like domain-containing protein</fullName>
    </submittedName>
</protein>
<feature type="domain" description="Nbr1 FW" evidence="2">
    <location>
        <begin position="188"/>
        <end position="290"/>
    </location>
</feature>
<dbReference type="Pfam" id="PF16158">
    <property type="entry name" value="N_BRCA1_IG"/>
    <property type="match status" value="1"/>
</dbReference>
<accession>A0ABZ1I6W5</accession>
<keyword evidence="4" id="KW-1185">Reference proteome</keyword>
<sequence length="293" mass="30816">MSAEPASADVLAAELAALRASVGDPSFRKMAERSGRISHTTLHEAVKGTRFPSWETTREFVKACGADEEPWRARWAALKGGPAVPEPSAAVESNVVESSAAQRPEVPAVPAAPAGASATDALVDGISVAPPPRRKRLPRRNALVVGAAVVAVLAAVAAFVLPGRLGTPAGDASARVPGDNTKFIADVTVPDGMSVRAGVTVQKVWELENSGNVRWHQRYLQRMDLPPAPGTCVTPDRVLVGDTAPGEHVMISVPVTASDAPGRCWIGWKMVDAAGEEFFTTKRPVYVLITVVP</sequence>
<dbReference type="PANTHER" id="PTHR20930:SF0">
    <property type="entry name" value="PROTEIN ILRUN"/>
    <property type="match status" value="1"/>
</dbReference>
<keyword evidence="1" id="KW-0812">Transmembrane</keyword>
<keyword evidence="1" id="KW-1133">Transmembrane helix</keyword>
<dbReference type="CDD" id="cd14947">
    <property type="entry name" value="NBR1_like"/>
    <property type="match status" value="1"/>
</dbReference>
<dbReference type="PANTHER" id="PTHR20930">
    <property type="entry name" value="OVARIAN CARCINOMA ANTIGEN CA125-RELATED"/>
    <property type="match status" value="1"/>
</dbReference>
<dbReference type="EMBL" id="CP142149">
    <property type="protein sequence ID" value="WSE29380.1"/>
    <property type="molecule type" value="Genomic_DNA"/>
</dbReference>
<evidence type="ECO:0000256" key="1">
    <source>
        <dbReference type="SAM" id="Phobius"/>
    </source>
</evidence>
<organism evidence="3 4">
    <name type="scientific">Amycolatopsis rhabdoformis</name>
    <dbReference type="NCBI Taxonomy" id="1448059"/>
    <lineage>
        <taxon>Bacteria</taxon>
        <taxon>Bacillati</taxon>
        <taxon>Actinomycetota</taxon>
        <taxon>Actinomycetes</taxon>
        <taxon>Pseudonocardiales</taxon>
        <taxon>Pseudonocardiaceae</taxon>
        <taxon>Amycolatopsis</taxon>
    </lineage>
</organism>
<evidence type="ECO:0000259" key="2">
    <source>
        <dbReference type="Pfam" id="PF16158"/>
    </source>
</evidence>
<evidence type="ECO:0000313" key="4">
    <source>
        <dbReference type="Proteomes" id="UP001330812"/>
    </source>
</evidence>
<reference evidence="3 4" key="1">
    <citation type="journal article" date="2015" name="Int. J. Syst. Evol. Microbiol.">
        <title>Amycolatopsis rhabdoformis sp. nov., an actinomycete isolated from a tropical forest soil.</title>
        <authorList>
            <person name="Souza W.R."/>
            <person name="Silva R.E."/>
            <person name="Goodfellow M."/>
            <person name="Busarakam K."/>
            <person name="Figueiro F.S."/>
            <person name="Ferreira D."/>
            <person name="Rodrigues-Filho E."/>
            <person name="Moraes L.A.B."/>
            <person name="Zucchi T.D."/>
        </authorList>
    </citation>
    <scope>NUCLEOTIDE SEQUENCE [LARGE SCALE GENOMIC DNA]</scope>
    <source>
        <strain evidence="3 4">NCIMB 14900</strain>
    </source>
</reference>
<keyword evidence="1" id="KW-0472">Membrane</keyword>
<feature type="transmembrane region" description="Helical" evidence="1">
    <location>
        <begin position="142"/>
        <end position="161"/>
    </location>
</feature>
<dbReference type="Proteomes" id="UP001330812">
    <property type="component" value="Chromosome"/>
</dbReference>
<dbReference type="Gene3D" id="2.60.40.10">
    <property type="entry name" value="Immunoglobulins"/>
    <property type="match status" value="1"/>
</dbReference>
<name>A0ABZ1I6W5_9PSEU</name>